<gene>
    <name evidence="1" type="ORF">L2E82_47776</name>
</gene>
<protein>
    <submittedName>
        <fullName evidence="1">Uncharacterized protein</fullName>
    </submittedName>
</protein>
<evidence type="ECO:0000313" key="2">
    <source>
        <dbReference type="Proteomes" id="UP001055811"/>
    </source>
</evidence>
<proteinExistence type="predicted"/>
<sequence>MLSASMRLICIAPGLKLCSAEMACDLAPQAALCSIRIVKKAPDLVENFVNHVVSLLKQKHHGVLLAAIQLSTDLCNLSEEDLEFFRKEIDEQWRLYDGFDPVLEKKLRARIRRNVSCYGRFMAHMVVIPLGMEFNHIVPHDGDMDGENEGSEDHQASPDPPIWTEDIILRNT</sequence>
<evidence type="ECO:0000313" key="1">
    <source>
        <dbReference type="EMBL" id="KAI3689806.1"/>
    </source>
</evidence>
<reference evidence="1 2" key="2">
    <citation type="journal article" date="2022" name="Mol. Ecol. Resour.">
        <title>The genomes of chicory, endive, great burdock and yacon provide insights into Asteraceae paleo-polyploidization history and plant inulin production.</title>
        <authorList>
            <person name="Fan W."/>
            <person name="Wang S."/>
            <person name="Wang H."/>
            <person name="Wang A."/>
            <person name="Jiang F."/>
            <person name="Liu H."/>
            <person name="Zhao H."/>
            <person name="Xu D."/>
            <person name="Zhang Y."/>
        </authorList>
    </citation>
    <scope>NUCLEOTIDE SEQUENCE [LARGE SCALE GENOMIC DNA]</scope>
    <source>
        <strain evidence="2">cv. Punajuju</strain>
        <tissue evidence="1">Leaves</tissue>
    </source>
</reference>
<comment type="caution">
    <text evidence="1">The sequence shown here is derived from an EMBL/GenBank/DDBJ whole genome shotgun (WGS) entry which is preliminary data.</text>
</comment>
<accession>A0ACB8YX54</accession>
<keyword evidence="2" id="KW-1185">Reference proteome</keyword>
<dbReference type="EMBL" id="CM042017">
    <property type="protein sequence ID" value="KAI3689806.1"/>
    <property type="molecule type" value="Genomic_DNA"/>
</dbReference>
<dbReference type="Proteomes" id="UP001055811">
    <property type="component" value="Linkage Group LG09"/>
</dbReference>
<reference evidence="2" key="1">
    <citation type="journal article" date="2022" name="Mol. Ecol. Resour.">
        <title>The genomes of chicory, endive, great burdock and yacon provide insights into Asteraceae palaeo-polyploidization history and plant inulin production.</title>
        <authorList>
            <person name="Fan W."/>
            <person name="Wang S."/>
            <person name="Wang H."/>
            <person name="Wang A."/>
            <person name="Jiang F."/>
            <person name="Liu H."/>
            <person name="Zhao H."/>
            <person name="Xu D."/>
            <person name="Zhang Y."/>
        </authorList>
    </citation>
    <scope>NUCLEOTIDE SEQUENCE [LARGE SCALE GENOMIC DNA]</scope>
    <source>
        <strain evidence="2">cv. Punajuju</strain>
    </source>
</reference>
<organism evidence="1 2">
    <name type="scientific">Cichorium intybus</name>
    <name type="common">Chicory</name>
    <dbReference type="NCBI Taxonomy" id="13427"/>
    <lineage>
        <taxon>Eukaryota</taxon>
        <taxon>Viridiplantae</taxon>
        <taxon>Streptophyta</taxon>
        <taxon>Embryophyta</taxon>
        <taxon>Tracheophyta</taxon>
        <taxon>Spermatophyta</taxon>
        <taxon>Magnoliopsida</taxon>
        <taxon>eudicotyledons</taxon>
        <taxon>Gunneridae</taxon>
        <taxon>Pentapetalae</taxon>
        <taxon>asterids</taxon>
        <taxon>campanulids</taxon>
        <taxon>Asterales</taxon>
        <taxon>Asteraceae</taxon>
        <taxon>Cichorioideae</taxon>
        <taxon>Cichorieae</taxon>
        <taxon>Cichoriinae</taxon>
        <taxon>Cichorium</taxon>
    </lineage>
</organism>
<name>A0ACB8YX54_CICIN</name>